<evidence type="ECO:0000256" key="7">
    <source>
        <dbReference type="ARBA" id="ARBA00023157"/>
    </source>
</evidence>
<evidence type="ECO:0000256" key="6">
    <source>
        <dbReference type="ARBA" id="ARBA00023136"/>
    </source>
</evidence>
<evidence type="ECO:0000256" key="9">
    <source>
        <dbReference type="SAM" id="Phobius"/>
    </source>
</evidence>
<keyword evidence="9" id="KW-1133">Transmembrane helix</keyword>
<keyword evidence="6 9" id="KW-0472">Membrane</keyword>
<keyword evidence="7" id="KW-1015">Disulfide bond</keyword>
<keyword evidence="4" id="KW-0732">Signal</keyword>
<protein>
    <submittedName>
        <fullName evidence="10">Uncharacterized protein</fullName>
    </submittedName>
</protein>
<accession>A0ABN9MG48</accession>
<evidence type="ECO:0000256" key="3">
    <source>
        <dbReference type="ARBA" id="ARBA00022536"/>
    </source>
</evidence>
<proteinExistence type="predicted"/>
<dbReference type="PANTHER" id="PTHR24037">
    <property type="entry name" value="HEART DEVELOPMENT PROTEIN WITH EGF-LIKE DOMAINS 1"/>
    <property type="match status" value="1"/>
</dbReference>
<evidence type="ECO:0000256" key="1">
    <source>
        <dbReference type="ARBA" id="ARBA00004236"/>
    </source>
</evidence>
<feature type="transmembrane region" description="Helical" evidence="9">
    <location>
        <begin position="62"/>
        <end position="87"/>
    </location>
</feature>
<dbReference type="PANTHER" id="PTHR24037:SF3">
    <property type="entry name" value="PROTEIN HEG HOMOLOG 1"/>
    <property type="match status" value="1"/>
</dbReference>
<organism evidence="10 11">
    <name type="scientific">Ranitomeya imitator</name>
    <name type="common">mimic poison frog</name>
    <dbReference type="NCBI Taxonomy" id="111125"/>
    <lineage>
        <taxon>Eukaryota</taxon>
        <taxon>Metazoa</taxon>
        <taxon>Chordata</taxon>
        <taxon>Craniata</taxon>
        <taxon>Vertebrata</taxon>
        <taxon>Euteleostomi</taxon>
        <taxon>Amphibia</taxon>
        <taxon>Batrachia</taxon>
        <taxon>Anura</taxon>
        <taxon>Neobatrachia</taxon>
        <taxon>Hyloidea</taxon>
        <taxon>Dendrobatidae</taxon>
        <taxon>Dendrobatinae</taxon>
        <taxon>Ranitomeya</taxon>
    </lineage>
</organism>
<evidence type="ECO:0000256" key="8">
    <source>
        <dbReference type="ARBA" id="ARBA00023180"/>
    </source>
</evidence>
<keyword evidence="11" id="KW-1185">Reference proteome</keyword>
<reference evidence="10" key="1">
    <citation type="submission" date="2023-07" db="EMBL/GenBank/DDBJ databases">
        <authorList>
            <person name="Stuckert A."/>
        </authorList>
    </citation>
    <scope>NUCLEOTIDE SEQUENCE</scope>
</reference>
<keyword evidence="5" id="KW-0677">Repeat</keyword>
<keyword evidence="8" id="KW-0325">Glycoprotein</keyword>
<keyword evidence="9" id="KW-0812">Transmembrane</keyword>
<comment type="subcellular location">
    <subcellularLocation>
        <location evidence="1">Cell membrane</location>
    </subcellularLocation>
</comment>
<dbReference type="Proteomes" id="UP001176940">
    <property type="component" value="Unassembled WGS sequence"/>
</dbReference>
<evidence type="ECO:0000313" key="11">
    <source>
        <dbReference type="Proteomes" id="UP001176940"/>
    </source>
</evidence>
<gene>
    <name evidence="10" type="ORF">RIMI_LOCUS20477527</name>
</gene>
<sequence>MRRPPVPIPPVLPSASVSRGTSNTAKLTIRVEDPITARLLCKPPSRPIFHCIDSLLSTAYQLITVIIAAAGGGLLLVLTITLVVTCCRKSKSDISKLIFKSGDFQMSPYAEYPKTPRSSEWGRETIEMQENGSTKNLLQMTDIYYSVSTWGGEPRGGRASERRPFPVPCPYIQPHASCRICDRGHTAPPCAYDTKHSLYTGAYNDKYYSTERPLSSPKYCPILCYITEAQLKVM</sequence>
<keyword evidence="3" id="KW-0245">EGF-like domain</keyword>
<comment type="caution">
    <text evidence="10">The sequence shown here is derived from an EMBL/GenBank/DDBJ whole genome shotgun (WGS) entry which is preliminary data.</text>
</comment>
<evidence type="ECO:0000313" key="10">
    <source>
        <dbReference type="EMBL" id="CAJ0965625.1"/>
    </source>
</evidence>
<evidence type="ECO:0000256" key="2">
    <source>
        <dbReference type="ARBA" id="ARBA00022475"/>
    </source>
</evidence>
<name>A0ABN9MG48_9NEOB</name>
<keyword evidence="2" id="KW-1003">Cell membrane</keyword>
<evidence type="ECO:0000256" key="5">
    <source>
        <dbReference type="ARBA" id="ARBA00022737"/>
    </source>
</evidence>
<dbReference type="EMBL" id="CAUEEQ010068681">
    <property type="protein sequence ID" value="CAJ0965625.1"/>
    <property type="molecule type" value="Genomic_DNA"/>
</dbReference>
<evidence type="ECO:0000256" key="4">
    <source>
        <dbReference type="ARBA" id="ARBA00022729"/>
    </source>
</evidence>